<protein>
    <submittedName>
        <fullName evidence="3">Uncharacterized protein LOC113502024</fullName>
    </submittedName>
</protein>
<name>A0A7E5WEQ6_TRINI</name>
<dbReference type="InParanoid" id="A0A7E5WEQ6"/>
<dbReference type="KEGG" id="tnl:113502024"/>
<dbReference type="RefSeq" id="XP_026739185.1">
    <property type="nucleotide sequence ID" value="XM_026883384.1"/>
</dbReference>
<accession>A0A7E5WEQ6</accession>
<evidence type="ECO:0000313" key="3">
    <source>
        <dbReference type="RefSeq" id="XP_026739185.1"/>
    </source>
</evidence>
<dbReference type="GeneID" id="113502024"/>
<feature type="signal peptide" evidence="1">
    <location>
        <begin position="1"/>
        <end position="20"/>
    </location>
</feature>
<keyword evidence="1" id="KW-0732">Signal</keyword>
<proteinExistence type="predicted"/>
<dbReference type="AlphaFoldDB" id="A0A7E5WEQ6"/>
<organism evidence="2 3">
    <name type="scientific">Trichoplusia ni</name>
    <name type="common">Cabbage looper</name>
    <dbReference type="NCBI Taxonomy" id="7111"/>
    <lineage>
        <taxon>Eukaryota</taxon>
        <taxon>Metazoa</taxon>
        <taxon>Ecdysozoa</taxon>
        <taxon>Arthropoda</taxon>
        <taxon>Hexapoda</taxon>
        <taxon>Insecta</taxon>
        <taxon>Pterygota</taxon>
        <taxon>Neoptera</taxon>
        <taxon>Endopterygota</taxon>
        <taxon>Lepidoptera</taxon>
        <taxon>Glossata</taxon>
        <taxon>Ditrysia</taxon>
        <taxon>Noctuoidea</taxon>
        <taxon>Noctuidae</taxon>
        <taxon>Plusiinae</taxon>
        <taxon>Trichoplusia</taxon>
    </lineage>
</organism>
<sequence length="143" mass="16798">MSFCSVFILFFISFISFSTCFVLQSSRAVEEEKRIDDMQTNNKEYTILVMLKPFDKAAFYNLDGGKRSIRVKRTSDLAKFTASKNLSQTKVVQLYLQLYKDLYSTRNNPKPIHPESIKPVLKKFKKKLVTFFFPQSAQDERRR</sequence>
<keyword evidence="2" id="KW-1185">Reference proteome</keyword>
<dbReference type="Proteomes" id="UP000322000">
    <property type="component" value="Chromosome 16"/>
</dbReference>
<reference evidence="3" key="1">
    <citation type="submission" date="2025-08" db="UniProtKB">
        <authorList>
            <consortium name="RefSeq"/>
        </authorList>
    </citation>
    <scope>IDENTIFICATION</scope>
</reference>
<evidence type="ECO:0000313" key="2">
    <source>
        <dbReference type="Proteomes" id="UP000322000"/>
    </source>
</evidence>
<gene>
    <name evidence="3" type="primary">LOC113502024</name>
</gene>
<evidence type="ECO:0000256" key="1">
    <source>
        <dbReference type="SAM" id="SignalP"/>
    </source>
</evidence>
<feature type="chain" id="PRO_5028816120" evidence="1">
    <location>
        <begin position="21"/>
        <end position="143"/>
    </location>
</feature>